<dbReference type="HOGENOM" id="CLU_797770_0_0_1"/>
<feature type="region of interest" description="Disordered" evidence="1">
    <location>
        <begin position="51"/>
        <end position="79"/>
    </location>
</feature>
<evidence type="ECO:0000256" key="1">
    <source>
        <dbReference type="SAM" id="MobiDB-lite"/>
    </source>
</evidence>
<keyword evidence="3" id="KW-1185">Reference proteome</keyword>
<dbReference type="PANTHER" id="PTHR45023">
    <property type="match status" value="1"/>
</dbReference>
<name>A0A0D3DPM5_BRAOL</name>
<proteinExistence type="predicted"/>
<dbReference type="PANTHER" id="PTHR45023:SF4">
    <property type="entry name" value="GLYCINE-RICH PROTEIN-RELATED"/>
    <property type="match status" value="1"/>
</dbReference>
<organism evidence="2 3">
    <name type="scientific">Brassica oleracea var. oleracea</name>
    <dbReference type="NCBI Taxonomy" id="109376"/>
    <lineage>
        <taxon>Eukaryota</taxon>
        <taxon>Viridiplantae</taxon>
        <taxon>Streptophyta</taxon>
        <taxon>Embryophyta</taxon>
        <taxon>Tracheophyta</taxon>
        <taxon>Spermatophyta</taxon>
        <taxon>Magnoliopsida</taxon>
        <taxon>eudicotyledons</taxon>
        <taxon>Gunneridae</taxon>
        <taxon>Pentapetalae</taxon>
        <taxon>rosids</taxon>
        <taxon>malvids</taxon>
        <taxon>Brassicales</taxon>
        <taxon>Brassicaceae</taxon>
        <taxon>Brassiceae</taxon>
        <taxon>Brassica</taxon>
    </lineage>
</organism>
<protein>
    <recommendedName>
        <fullName evidence="4">Myb-like domain-containing protein</fullName>
    </recommendedName>
</protein>
<dbReference type="Gramene" id="Bo8g065890.1">
    <property type="protein sequence ID" value="Bo8g065890.1"/>
    <property type="gene ID" value="Bo8g065890"/>
</dbReference>
<dbReference type="AlphaFoldDB" id="A0A0D3DPM5"/>
<evidence type="ECO:0000313" key="3">
    <source>
        <dbReference type="Proteomes" id="UP000032141"/>
    </source>
</evidence>
<accession>A0A0D3DPM5</accession>
<sequence>MKAVMENGLSYCHHKEVKEKRSDRLEEKSYWTRVVLSTIMHPFLSLETQVSSDSLSTTPPNPISLEETDLPSTKPRRLRDQSTVISPCLSRFRRHLRDQSLMKADEKPPSLSRRLTATKNHFKPLSRLELSSSKSKKDGRSKRRRFVKQDDYNEALLILVCDTALSLSPELFFFLVCLSVELHGSRWMRKNQQSRGLHLVEQYNQQSVSSTQVPFLATEGIKDLHFAEASRSKERRTWTPTDDVVLINSWLNTRKDAVIGNEQRSHAFWTRIDAYYNASPKVGRRSMTSFGLSKMKLLDSLMAVKRERHLTARIVGRRSMTSFASSAVHMKQLPDRKRVGKMRMMSSS</sequence>
<dbReference type="EnsemblPlants" id="Bo8g065890.1">
    <property type="protein sequence ID" value="Bo8g065890.1"/>
    <property type="gene ID" value="Bo8g065890"/>
</dbReference>
<reference evidence="2 3" key="1">
    <citation type="journal article" date="2014" name="Genome Biol.">
        <title>Transcriptome and methylome profiling reveals relics of genome dominance in the mesopolyploid Brassica oleracea.</title>
        <authorList>
            <person name="Parkin I.A."/>
            <person name="Koh C."/>
            <person name="Tang H."/>
            <person name="Robinson S.J."/>
            <person name="Kagale S."/>
            <person name="Clarke W.E."/>
            <person name="Town C.D."/>
            <person name="Nixon J."/>
            <person name="Krishnakumar V."/>
            <person name="Bidwell S.L."/>
            <person name="Denoeud F."/>
            <person name="Belcram H."/>
            <person name="Links M.G."/>
            <person name="Just J."/>
            <person name="Clarke C."/>
            <person name="Bender T."/>
            <person name="Huebert T."/>
            <person name="Mason A.S."/>
            <person name="Pires J.C."/>
            <person name="Barker G."/>
            <person name="Moore J."/>
            <person name="Walley P.G."/>
            <person name="Manoli S."/>
            <person name="Batley J."/>
            <person name="Edwards D."/>
            <person name="Nelson M.N."/>
            <person name="Wang X."/>
            <person name="Paterson A.H."/>
            <person name="King G."/>
            <person name="Bancroft I."/>
            <person name="Chalhoub B."/>
            <person name="Sharpe A.G."/>
        </authorList>
    </citation>
    <scope>NUCLEOTIDE SEQUENCE</scope>
    <source>
        <strain evidence="2 3">cv. TO1000</strain>
    </source>
</reference>
<reference evidence="2" key="2">
    <citation type="submission" date="2015-03" db="UniProtKB">
        <authorList>
            <consortium name="EnsemblPlants"/>
        </authorList>
    </citation>
    <scope>IDENTIFICATION</scope>
</reference>
<evidence type="ECO:0008006" key="4">
    <source>
        <dbReference type="Google" id="ProtNLM"/>
    </source>
</evidence>
<dbReference type="Proteomes" id="UP000032141">
    <property type="component" value="Chromosome C8"/>
</dbReference>
<evidence type="ECO:0000313" key="2">
    <source>
        <dbReference type="EnsemblPlants" id="Bo8g065890.1"/>
    </source>
</evidence>